<feature type="signal peptide" evidence="1">
    <location>
        <begin position="1"/>
        <end position="18"/>
    </location>
</feature>
<dbReference type="EMBL" id="JAPMIV010000049">
    <property type="protein sequence ID" value="MDV6376186.1"/>
    <property type="molecule type" value="Genomic_DNA"/>
</dbReference>
<evidence type="ECO:0000313" key="3">
    <source>
        <dbReference type="Proteomes" id="UP001276150"/>
    </source>
</evidence>
<name>A0ABU4DUT0_9DEIO</name>
<accession>A0ABU4DUT0</accession>
<organism evidence="2 3">
    <name type="scientific">Deinococcus arenicola</name>
    <dbReference type="NCBI Taxonomy" id="2994950"/>
    <lineage>
        <taxon>Bacteria</taxon>
        <taxon>Thermotogati</taxon>
        <taxon>Deinococcota</taxon>
        <taxon>Deinococci</taxon>
        <taxon>Deinococcales</taxon>
        <taxon>Deinococcaceae</taxon>
        <taxon>Deinococcus</taxon>
    </lineage>
</organism>
<reference evidence="2 3" key="1">
    <citation type="submission" date="2022-11" db="EMBL/GenBank/DDBJ databases">
        <title>Deinococcus ZS9-10, Low Temperature and Draught-tolerating, UV-resistant Bacteria from Continental Antarctica.</title>
        <authorList>
            <person name="Cheng L."/>
        </authorList>
    </citation>
    <scope>NUCLEOTIDE SEQUENCE [LARGE SCALE GENOMIC DNA]</scope>
    <source>
        <strain evidence="2 3">ZS9-10</strain>
    </source>
</reference>
<evidence type="ECO:0000313" key="2">
    <source>
        <dbReference type="EMBL" id="MDV6376186.1"/>
    </source>
</evidence>
<keyword evidence="1" id="KW-0732">Signal</keyword>
<protein>
    <recommendedName>
        <fullName evidence="4">DUF4136 domain-containing protein</fullName>
    </recommendedName>
</protein>
<sequence>MWRVFLLLSLVPLSTAGAQQPTAPLPRVTLSAPGYAVRAEVRQAVTYPESGPNIGPYFQFSPAQVRVVLDQVGQSKWKAQYAADMPPAYVTVTPVQNWLTLFKGPSKTKVAEQISGLRDMVSGKRSPTAQRGWAELPSLPLTNTAQVGAGAIKRIETPQLQGVRYLAVRSQEMLKEYPRNAVFYTFQGLSRDGKYVISVRLPYAPASFPVKAGVALSPENGGLQALQSLNTKLDHESAKLTLFDRLIQSVRVR</sequence>
<gene>
    <name evidence="2" type="ORF">ORD21_16445</name>
</gene>
<proteinExistence type="predicted"/>
<comment type="caution">
    <text evidence="2">The sequence shown here is derived from an EMBL/GenBank/DDBJ whole genome shotgun (WGS) entry which is preliminary data.</text>
</comment>
<keyword evidence="3" id="KW-1185">Reference proteome</keyword>
<evidence type="ECO:0008006" key="4">
    <source>
        <dbReference type="Google" id="ProtNLM"/>
    </source>
</evidence>
<evidence type="ECO:0000256" key="1">
    <source>
        <dbReference type="SAM" id="SignalP"/>
    </source>
</evidence>
<feature type="chain" id="PRO_5047298150" description="DUF4136 domain-containing protein" evidence="1">
    <location>
        <begin position="19"/>
        <end position="253"/>
    </location>
</feature>
<dbReference type="RefSeq" id="WP_317641539.1">
    <property type="nucleotide sequence ID" value="NZ_JAPMIV010000049.1"/>
</dbReference>
<dbReference type="Proteomes" id="UP001276150">
    <property type="component" value="Unassembled WGS sequence"/>
</dbReference>